<feature type="domain" description="Phosphotransferase system enzyme I N-terminal" evidence="24">
    <location>
        <begin position="3"/>
        <end position="123"/>
    </location>
</feature>
<dbReference type="PANTHER" id="PTHR46244:SF3">
    <property type="entry name" value="PHOSPHOENOLPYRUVATE-PROTEIN PHOSPHOTRANSFERASE"/>
    <property type="match status" value="1"/>
</dbReference>
<dbReference type="Pfam" id="PF00391">
    <property type="entry name" value="PEP-utilizers"/>
    <property type="match status" value="1"/>
</dbReference>
<evidence type="ECO:0000256" key="9">
    <source>
        <dbReference type="ARBA" id="ARBA00022490"/>
    </source>
</evidence>
<comment type="similarity">
    <text evidence="5 17">Belongs to the PEP-utilizing enzyme family.</text>
</comment>
<dbReference type="EC" id="2.7.3.9" evidence="6 17"/>
<evidence type="ECO:0000256" key="20">
    <source>
        <dbReference type="PIRSR" id="PIRSR000732-3"/>
    </source>
</evidence>
<dbReference type="PROSITE" id="PS00742">
    <property type="entry name" value="PEP_ENZYMES_2"/>
    <property type="match status" value="1"/>
</dbReference>
<feature type="binding site" evidence="20">
    <location>
        <position position="428"/>
    </location>
    <ligand>
        <name>Mg(2+)</name>
        <dbReference type="ChEBI" id="CHEBI:18420"/>
    </ligand>
</feature>
<dbReference type="PROSITE" id="PS00370">
    <property type="entry name" value="PEP_ENZYMES_PHOS_SITE"/>
    <property type="match status" value="1"/>
</dbReference>
<dbReference type="GO" id="GO:0046872">
    <property type="term" value="F:metal ion binding"/>
    <property type="evidence" value="ECO:0007669"/>
    <property type="project" value="UniProtKB-KW"/>
</dbReference>
<dbReference type="InterPro" id="IPR036618">
    <property type="entry name" value="PtsI_HPr-bd_sf"/>
</dbReference>
<keyword evidence="9 17" id="KW-0963">Cytoplasm</keyword>
<evidence type="ECO:0000256" key="4">
    <source>
        <dbReference type="ARBA" id="ARBA00004496"/>
    </source>
</evidence>
<dbReference type="InterPro" id="IPR050499">
    <property type="entry name" value="PEP-utilizing_PTS_enzyme"/>
</dbReference>
<dbReference type="AlphaFoldDB" id="A0A1H5VLA1"/>
<evidence type="ECO:0000256" key="15">
    <source>
        <dbReference type="ARBA" id="ARBA00022842"/>
    </source>
</evidence>
<dbReference type="Gene3D" id="1.10.274.10">
    <property type="entry name" value="PtsI, HPr-binding domain"/>
    <property type="match status" value="1"/>
</dbReference>
<feature type="domain" description="PEP-utilising enzyme mobile" evidence="22">
    <location>
        <begin position="150"/>
        <end position="222"/>
    </location>
</feature>
<dbReference type="PRINTS" id="PR01736">
    <property type="entry name" value="PHPHTRNFRASE"/>
</dbReference>
<keyword evidence="10 17" id="KW-0762">Sugar transport</keyword>
<keyword evidence="11 17" id="KW-0808">Transferase</keyword>
<evidence type="ECO:0000256" key="7">
    <source>
        <dbReference type="ARBA" id="ARBA00016544"/>
    </source>
</evidence>
<evidence type="ECO:0000256" key="14">
    <source>
        <dbReference type="ARBA" id="ARBA00022777"/>
    </source>
</evidence>
<feature type="binding site" evidence="20">
    <location>
        <position position="452"/>
    </location>
    <ligand>
        <name>Mg(2+)</name>
        <dbReference type="ChEBI" id="CHEBI:18420"/>
    </ligand>
</feature>
<evidence type="ECO:0000259" key="22">
    <source>
        <dbReference type="Pfam" id="PF00391"/>
    </source>
</evidence>
<reference evidence="26" key="1">
    <citation type="submission" date="2016-10" db="EMBL/GenBank/DDBJ databases">
        <authorList>
            <person name="Varghese N."/>
            <person name="Submissions S."/>
        </authorList>
    </citation>
    <scope>NUCLEOTIDE SEQUENCE [LARGE SCALE GENOMIC DNA]</scope>
    <source>
        <strain evidence="26">DSM 5463</strain>
    </source>
</reference>
<dbReference type="InterPro" id="IPR040442">
    <property type="entry name" value="Pyrv_kinase-like_dom_sf"/>
</dbReference>
<evidence type="ECO:0000256" key="2">
    <source>
        <dbReference type="ARBA" id="ARBA00001946"/>
    </source>
</evidence>
<evidence type="ECO:0000256" key="10">
    <source>
        <dbReference type="ARBA" id="ARBA00022597"/>
    </source>
</evidence>
<evidence type="ECO:0000256" key="13">
    <source>
        <dbReference type="ARBA" id="ARBA00022723"/>
    </source>
</evidence>
<dbReference type="InterPro" id="IPR000121">
    <property type="entry name" value="PEP_util_C"/>
</dbReference>
<dbReference type="SUPFAM" id="SSF52009">
    <property type="entry name" value="Phosphohistidine domain"/>
    <property type="match status" value="1"/>
</dbReference>
<dbReference type="Pfam" id="PF02896">
    <property type="entry name" value="PEP-utilizers_C"/>
    <property type="match status" value="1"/>
</dbReference>
<dbReference type="GO" id="GO:0016301">
    <property type="term" value="F:kinase activity"/>
    <property type="evidence" value="ECO:0007669"/>
    <property type="project" value="UniProtKB-KW"/>
</dbReference>
<dbReference type="NCBIfam" id="TIGR01417">
    <property type="entry name" value="PTS_I_fam"/>
    <property type="match status" value="1"/>
</dbReference>
<dbReference type="InterPro" id="IPR018274">
    <property type="entry name" value="PEP_util_AS"/>
</dbReference>
<dbReference type="InterPro" id="IPR006318">
    <property type="entry name" value="PTS_EI-like"/>
</dbReference>
<evidence type="ECO:0000256" key="18">
    <source>
        <dbReference type="PIRSR" id="PIRSR000732-1"/>
    </source>
</evidence>
<dbReference type="Pfam" id="PF05524">
    <property type="entry name" value="PEP-utilisers_N"/>
    <property type="match status" value="1"/>
</dbReference>
<evidence type="ECO:0000256" key="17">
    <source>
        <dbReference type="PIRNR" id="PIRNR000732"/>
    </source>
</evidence>
<gene>
    <name evidence="25" type="ORF">SAMN05660865_01248</name>
</gene>
<keyword evidence="21" id="KW-0175">Coiled coil</keyword>
<dbReference type="OrthoDB" id="9765468at2"/>
<keyword evidence="15 17" id="KW-0460">Magnesium</keyword>
<feature type="binding site" evidence="19">
    <location>
        <position position="329"/>
    </location>
    <ligand>
        <name>phosphoenolpyruvate</name>
        <dbReference type="ChEBI" id="CHEBI:58702"/>
    </ligand>
</feature>
<evidence type="ECO:0000259" key="23">
    <source>
        <dbReference type="Pfam" id="PF02896"/>
    </source>
</evidence>
<dbReference type="PIRSF" id="PIRSF000732">
    <property type="entry name" value="PTS_enzyme_I"/>
    <property type="match status" value="1"/>
</dbReference>
<comment type="cofactor">
    <cofactor evidence="2 17 20">
        <name>Mg(2+)</name>
        <dbReference type="ChEBI" id="CHEBI:18420"/>
    </cofactor>
</comment>
<dbReference type="PANTHER" id="PTHR46244">
    <property type="entry name" value="PHOSPHOENOLPYRUVATE-PROTEIN PHOSPHOTRANSFERASE"/>
    <property type="match status" value="1"/>
</dbReference>
<keyword evidence="14 17" id="KW-0418">Kinase</keyword>
<dbReference type="SUPFAM" id="SSF51621">
    <property type="entry name" value="Phosphoenolpyruvate/pyruvate domain"/>
    <property type="match status" value="1"/>
</dbReference>
<sequence>MLKGIAASSGIAIGKAYVIREEENAINRYEVKDTEKEIKRFLEAILKAKEEIESIKETAVKNFGEEKALIFEAHLMILEDEEFKASVIEKIKQNINAEYAVKETVEMFEGIFLSMEDEYMRERAADIRDIGGRIIRALKGEEKSSIGDIKDKCIIVAKDLTPSDTAQLNREYVLGFITELGGKTSHSAIIARALEIPAVSGIKGATEILKTGDLIILDGVKGIIYINPDESLIDEYQNKIQREMEEKRELLIYKDRKVLTKDGKRIEVAANISSKEEVDVALKYGADGIGLFRTEFLFMNRETAPTEEEQFEVYKYVLEKMEGRPVIIRTLDVGGDKKIPYIDVGTEMNPFLGLRAIRLCFERLDLFKTQLKALLRASIYGNLKIMFPMISKVDEIKRAKEILEDVKAELKKAGQKFSDKIEIGIMIEVPSAAIISDLLAKEVDFFSIGTNDLIQYTLAVDRMNEKVSNIYEPSHPAVLRLIKMVIDNAHKEGKWVGMCGEMASDISMIPLLIDYGIDELSMSAPSVLKVKKEILKSVD</sequence>
<dbReference type="InterPro" id="IPR008279">
    <property type="entry name" value="PEP-util_enz_mobile_dom"/>
</dbReference>
<dbReference type="Gene3D" id="3.50.30.10">
    <property type="entry name" value="Phosphohistidine domain"/>
    <property type="match status" value="1"/>
</dbReference>
<dbReference type="InterPro" id="IPR023151">
    <property type="entry name" value="PEP_util_CS"/>
</dbReference>
<keyword evidence="12 17" id="KW-0598">Phosphotransferase system</keyword>
<evidence type="ECO:0000256" key="21">
    <source>
        <dbReference type="SAM" id="Coils"/>
    </source>
</evidence>
<dbReference type="InterPro" id="IPR008731">
    <property type="entry name" value="PTS_EIN"/>
</dbReference>
<evidence type="ECO:0000256" key="12">
    <source>
        <dbReference type="ARBA" id="ARBA00022683"/>
    </source>
</evidence>
<feature type="binding site" evidence="19">
    <location>
        <position position="293"/>
    </location>
    <ligand>
        <name>phosphoenolpyruvate</name>
        <dbReference type="ChEBI" id="CHEBI:58702"/>
    </ligand>
</feature>
<evidence type="ECO:0000256" key="6">
    <source>
        <dbReference type="ARBA" id="ARBA00012232"/>
    </source>
</evidence>
<evidence type="ECO:0000313" key="25">
    <source>
        <dbReference type="EMBL" id="SEF88092.1"/>
    </source>
</evidence>
<dbReference type="SUPFAM" id="SSF47831">
    <property type="entry name" value="Enzyme I of the PEP:sugar phosphotransferase system HPr-binding (sub)domain"/>
    <property type="match status" value="1"/>
</dbReference>
<evidence type="ECO:0000256" key="8">
    <source>
        <dbReference type="ARBA" id="ARBA00022448"/>
    </source>
</evidence>
<dbReference type="InterPro" id="IPR024692">
    <property type="entry name" value="PTS_EI"/>
</dbReference>
<dbReference type="Proteomes" id="UP000242850">
    <property type="component" value="Unassembled WGS sequence"/>
</dbReference>
<dbReference type="InterPro" id="IPR015813">
    <property type="entry name" value="Pyrv/PenolPyrv_kinase-like_dom"/>
</dbReference>
<proteinExistence type="inferred from homology"/>
<name>A0A1H5VLA1_9CLOT</name>
<comment type="subcellular location">
    <subcellularLocation>
        <location evidence="4 17">Cytoplasm</location>
    </subcellularLocation>
</comment>
<keyword evidence="26" id="KW-1185">Reference proteome</keyword>
<dbReference type="Gene3D" id="3.20.20.60">
    <property type="entry name" value="Phosphoenolpyruvate-binding domains"/>
    <property type="match status" value="1"/>
</dbReference>
<evidence type="ECO:0000256" key="5">
    <source>
        <dbReference type="ARBA" id="ARBA00007837"/>
    </source>
</evidence>
<dbReference type="RefSeq" id="WP_103896199.1">
    <property type="nucleotide sequence ID" value="NZ_FNUK01000014.1"/>
</dbReference>
<evidence type="ECO:0000256" key="16">
    <source>
        <dbReference type="ARBA" id="ARBA00033235"/>
    </source>
</evidence>
<evidence type="ECO:0000259" key="24">
    <source>
        <dbReference type="Pfam" id="PF05524"/>
    </source>
</evidence>
<organism evidence="25 26">
    <name type="scientific">Caloramator fervidus</name>
    <dbReference type="NCBI Taxonomy" id="29344"/>
    <lineage>
        <taxon>Bacteria</taxon>
        <taxon>Bacillati</taxon>
        <taxon>Bacillota</taxon>
        <taxon>Clostridia</taxon>
        <taxon>Eubacteriales</taxon>
        <taxon>Clostridiaceae</taxon>
        <taxon>Caloramator</taxon>
    </lineage>
</organism>
<dbReference type="EMBL" id="FNUK01000014">
    <property type="protein sequence ID" value="SEF88092.1"/>
    <property type="molecule type" value="Genomic_DNA"/>
</dbReference>
<evidence type="ECO:0000256" key="11">
    <source>
        <dbReference type="ARBA" id="ARBA00022679"/>
    </source>
</evidence>
<dbReference type="GO" id="GO:0009401">
    <property type="term" value="P:phosphoenolpyruvate-dependent sugar phosphotransferase system"/>
    <property type="evidence" value="ECO:0007669"/>
    <property type="project" value="UniProtKB-KW"/>
</dbReference>
<evidence type="ECO:0000313" key="26">
    <source>
        <dbReference type="Proteomes" id="UP000242850"/>
    </source>
</evidence>
<keyword evidence="13 17" id="KW-0479">Metal-binding</keyword>
<dbReference type="InterPro" id="IPR036637">
    <property type="entry name" value="Phosphohistidine_dom_sf"/>
</dbReference>
<feature type="domain" description="PEP-utilising enzyme C-terminal" evidence="23">
    <location>
        <begin position="253"/>
        <end position="536"/>
    </location>
</feature>
<feature type="coiled-coil region" evidence="21">
    <location>
        <begin position="389"/>
        <end position="416"/>
    </location>
</feature>
<feature type="binding site" evidence="19">
    <location>
        <begin position="451"/>
        <end position="452"/>
    </location>
    <ligand>
        <name>phosphoenolpyruvate</name>
        <dbReference type="ChEBI" id="CHEBI:58702"/>
    </ligand>
</feature>
<evidence type="ECO:0000256" key="1">
    <source>
        <dbReference type="ARBA" id="ARBA00000683"/>
    </source>
</evidence>
<protein>
    <recommendedName>
        <fullName evidence="7 17">Phosphoenolpyruvate-protein phosphotransferase</fullName>
        <ecNumber evidence="6 17">2.7.3.9</ecNumber>
    </recommendedName>
    <alternativeName>
        <fullName evidence="16 17">Phosphotransferase system, enzyme I</fullName>
    </alternativeName>
</protein>
<comment type="function">
    <text evidence="3 17">General (non sugar-specific) component of the phosphoenolpyruvate-dependent sugar phosphotransferase system (sugar PTS). This major carbohydrate active-transport system catalyzes the phosphorylation of incoming sugar substrates concomitantly with their translocation across the cell membrane. Enzyme I transfers the phosphoryl group from phosphoenolpyruvate (PEP) to the phosphoryl carrier protein (HPr).</text>
</comment>
<dbReference type="GO" id="GO:0008965">
    <property type="term" value="F:phosphoenolpyruvate-protein phosphotransferase activity"/>
    <property type="evidence" value="ECO:0007669"/>
    <property type="project" value="UniProtKB-EC"/>
</dbReference>
<dbReference type="GO" id="GO:0005737">
    <property type="term" value="C:cytoplasm"/>
    <property type="evidence" value="ECO:0007669"/>
    <property type="project" value="UniProtKB-SubCell"/>
</dbReference>
<comment type="catalytic activity">
    <reaction evidence="1 17">
        <text>L-histidyl-[protein] + phosphoenolpyruvate = N(pros)-phospho-L-histidyl-[protein] + pyruvate</text>
        <dbReference type="Rhea" id="RHEA:23880"/>
        <dbReference type="Rhea" id="RHEA-COMP:9745"/>
        <dbReference type="Rhea" id="RHEA-COMP:9746"/>
        <dbReference type="ChEBI" id="CHEBI:15361"/>
        <dbReference type="ChEBI" id="CHEBI:29979"/>
        <dbReference type="ChEBI" id="CHEBI:58702"/>
        <dbReference type="ChEBI" id="CHEBI:64837"/>
        <dbReference type="EC" id="2.7.3.9"/>
    </reaction>
</comment>
<feature type="binding site" evidence="19">
    <location>
        <position position="462"/>
    </location>
    <ligand>
        <name>phosphoenolpyruvate</name>
        <dbReference type="ChEBI" id="CHEBI:58702"/>
    </ligand>
</feature>
<feature type="active site" description="Tele-phosphohistidine intermediate" evidence="18">
    <location>
        <position position="186"/>
    </location>
</feature>
<evidence type="ECO:0000256" key="3">
    <source>
        <dbReference type="ARBA" id="ARBA00002728"/>
    </source>
</evidence>
<evidence type="ECO:0000256" key="19">
    <source>
        <dbReference type="PIRSR" id="PIRSR000732-2"/>
    </source>
</evidence>
<feature type="coiled-coil region" evidence="21">
    <location>
        <begin position="31"/>
        <end position="58"/>
    </location>
</feature>
<feature type="active site" description="Proton donor" evidence="18">
    <location>
        <position position="499"/>
    </location>
</feature>
<keyword evidence="8 17" id="KW-0813">Transport</keyword>
<accession>A0A1H5VLA1</accession>